<evidence type="ECO:0000313" key="5">
    <source>
        <dbReference type="Proteomes" id="UP001162131"/>
    </source>
</evidence>
<dbReference type="Gene3D" id="1.10.8.270">
    <property type="entry name" value="putative rabgap domain of human tbc1 domain family member 14 like domains"/>
    <property type="match status" value="1"/>
</dbReference>
<dbReference type="PANTHER" id="PTHR22957">
    <property type="entry name" value="TBC1 DOMAIN FAMILY MEMBER GTPASE-ACTIVATING PROTEIN"/>
    <property type="match status" value="1"/>
</dbReference>
<dbReference type="EMBL" id="CAJZBQ010000028">
    <property type="protein sequence ID" value="CAG9321300.1"/>
    <property type="molecule type" value="Genomic_DNA"/>
</dbReference>
<accession>A0AAU9J7X9</accession>
<dbReference type="SUPFAM" id="SSF47923">
    <property type="entry name" value="Ypt/Rab-GAP domain of gyp1p"/>
    <property type="match status" value="2"/>
</dbReference>
<dbReference type="GO" id="GO:0005096">
    <property type="term" value="F:GTPase activator activity"/>
    <property type="evidence" value="ECO:0007669"/>
    <property type="project" value="UniProtKB-KW"/>
</dbReference>
<evidence type="ECO:0000259" key="3">
    <source>
        <dbReference type="PROSITE" id="PS50086"/>
    </source>
</evidence>
<dbReference type="SMART" id="SM00164">
    <property type="entry name" value="TBC"/>
    <property type="match status" value="1"/>
</dbReference>
<dbReference type="Gene3D" id="1.10.472.80">
    <property type="entry name" value="Ypt/Rab-GAP domain of gyp1p, domain 3"/>
    <property type="match status" value="1"/>
</dbReference>
<name>A0AAU9J7X9_9CILI</name>
<dbReference type="Proteomes" id="UP001162131">
    <property type="component" value="Unassembled WGS sequence"/>
</dbReference>
<dbReference type="InterPro" id="IPR000195">
    <property type="entry name" value="Rab-GAP-TBC_dom"/>
</dbReference>
<feature type="domain" description="Rab-GAP TBC" evidence="3">
    <location>
        <begin position="40"/>
        <end position="326"/>
    </location>
</feature>
<keyword evidence="5" id="KW-1185">Reference proteome</keyword>
<gene>
    <name evidence="4" type="ORF">BSTOLATCC_MIC28585</name>
</gene>
<dbReference type="AlphaFoldDB" id="A0AAU9J7X9"/>
<dbReference type="PROSITE" id="PS50086">
    <property type="entry name" value="TBC_RABGAP"/>
    <property type="match status" value="1"/>
</dbReference>
<evidence type="ECO:0000256" key="2">
    <source>
        <dbReference type="SAM" id="MobiDB-lite"/>
    </source>
</evidence>
<protein>
    <recommendedName>
        <fullName evidence="3">Rab-GAP TBC domain-containing protein</fullName>
    </recommendedName>
</protein>
<evidence type="ECO:0000313" key="4">
    <source>
        <dbReference type="EMBL" id="CAG9321300.1"/>
    </source>
</evidence>
<keyword evidence="1" id="KW-0343">GTPase activation</keyword>
<sequence length="532" mass="61623">MDEELVPPDFLLDPHMFEAIFFRKQGCYSQLRQLALEGHLGSLHNRFISWKIFLGLLPENGSLDEWILETRKLREAYSALQDRYTKVQSDNLDPLIFNPLSCTSDNPWNKLHADNEIKDLIKLDIDRTFQDRLLFQHPEVKSLLVTVLFIWAKEHSSLLYKQGMNELLGIFFFVAFAEHATENMNIDPEADQYLSELNSPAGIEADIYWIFNRLMEIGTMELFNPVVNIKKPDKNDELFALSYEKEINDMANKDKSHEKDASSVLRRCHRIHHTFLQTIDRELYNHMESCKIEPNIYLQRYLRCMLTREFTLADSLVIWDALFASLAQPIQRNREIILLDFMCVAMFIFVRSHLLECDDSGILRRLLRYPPVEDVHVIISSALSYKEKMTKSRPSAISRMVSSSSDSRRSEIIHGYPLHSHSTEANSNSKSEDSSPDFKERNRSFPIRPEKTDPLSDTNDPSNKNPPVKVSVKTIEELTSAIEILGIQIQENNLNEKGMKEALKHLIILKSELAKEISKKDQTKTPDPLRRA</sequence>
<feature type="region of interest" description="Disordered" evidence="2">
    <location>
        <begin position="417"/>
        <end position="469"/>
    </location>
</feature>
<dbReference type="InterPro" id="IPR035969">
    <property type="entry name" value="Rab-GAP_TBC_sf"/>
</dbReference>
<dbReference type="PANTHER" id="PTHR22957:SF337">
    <property type="entry name" value="TBC1 DOMAIN FAMILY MEMBER 5"/>
    <property type="match status" value="1"/>
</dbReference>
<dbReference type="Pfam" id="PF00566">
    <property type="entry name" value="RabGAP-TBC"/>
    <property type="match status" value="2"/>
</dbReference>
<organism evidence="4 5">
    <name type="scientific">Blepharisma stoltei</name>
    <dbReference type="NCBI Taxonomy" id="1481888"/>
    <lineage>
        <taxon>Eukaryota</taxon>
        <taxon>Sar</taxon>
        <taxon>Alveolata</taxon>
        <taxon>Ciliophora</taxon>
        <taxon>Postciliodesmatophora</taxon>
        <taxon>Heterotrichea</taxon>
        <taxon>Heterotrichida</taxon>
        <taxon>Blepharismidae</taxon>
        <taxon>Blepharisma</taxon>
    </lineage>
</organism>
<dbReference type="FunFam" id="1.10.472.80:FF:000038">
    <property type="entry name" value="TBC1 domain family member 5"/>
    <property type="match status" value="1"/>
</dbReference>
<comment type="caution">
    <text evidence="4">The sequence shown here is derived from an EMBL/GenBank/DDBJ whole genome shotgun (WGS) entry which is preliminary data.</text>
</comment>
<reference evidence="4" key="1">
    <citation type="submission" date="2021-09" db="EMBL/GenBank/DDBJ databases">
        <authorList>
            <consortium name="AG Swart"/>
            <person name="Singh M."/>
            <person name="Singh A."/>
            <person name="Seah K."/>
            <person name="Emmerich C."/>
        </authorList>
    </citation>
    <scope>NUCLEOTIDE SEQUENCE</scope>
    <source>
        <strain evidence="4">ATCC30299</strain>
    </source>
</reference>
<feature type="compositionally biased region" description="Basic and acidic residues" evidence="2">
    <location>
        <begin position="430"/>
        <end position="454"/>
    </location>
</feature>
<feature type="compositionally biased region" description="Polar residues" evidence="2">
    <location>
        <begin position="455"/>
        <end position="465"/>
    </location>
</feature>
<evidence type="ECO:0000256" key="1">
    <source>
        <dbReference type="ARBA" id="ARBA00022468"/>
    </source>
</evidence>
<proteinExistence type="predicted"/>